<protein>
    <submittedName>
        <fullName evidence="1">Uncharacterized protein</fullName>
    </submittedName>
</protein>
<dbReference type="Proteomes" id="UP001315278">
    <property type="component" value="Unassembled WGS sequence"/>
</dbReference>
<keyword evidence="2" id="KW-1185">Reference proteome</keyword>
<reference evidence="2" key="1">
    <citation type="journal article" date="2021" name="ISME J.">
        <title>Evolutionary origin and ecological implication of a unique nif island in free-living Bradyrhizobium lineages.</title>
        <authorList>
            <person name="Tao J."/>
        </authorList>
    </citation>
    <scope>NUCLEOTIDE SEQUENCE [LARGE SCALE GENOMIC DNA]</scope>
    <source>
        <strain evidence="2">SZCCT0434</strain>
    </source>
</reference>
<comment type="caution">
    <text evidence="1">The sequence shown here is derived from an EMBL/GenBank/DDBJ whole genome shotgun (WGS) entry which is preliminary data.</text>
</comment>
<sequence length="250" mass="27873">MALAGNAVGKLFTILLAVFAAGWATFLLSIPNQDVQLSRIANTVLSGAAFQRSPVPETSLWAAENRTLCNPREIRAASIIRLRLYETEVDSLDAHAAAVRLNALRQSVQRALGCVPTDGLLWFIAYWSAINQGGQVSENLDKLRMSYRLAPYEGWIALRSPYVLAIYDVLPSDLQERARKEFVSIVRTGLIRDAVRILKGAGWRHREALVAGLDTVRLEFRLQLDRSLRAADAPVDIPGIEPPEFRPWRN</sequence>
<gene>
    <name evidence="1" type="ORF">JQ615_17395</name>
</gene>
<evidence type="ECO:0000313" key="2">
    <source>
        <dbReference type="Proteomes" id="UP001315278"/>
    </source>
</evidence>
<evidence type="ECO:0000313" key="1">
    <source>
        <dbReference type="EMBL" id="MBR0797170.1"/>
    </source>
</evidence>
<dbReference type="EMBL" id="JAFCJH010000016">
    <property type="protein sequence ID" value="MBR0797170.1"/>
    <property type="molecule type" value="Genomic_DNA"/>
</dbReference>
<proteinExistence type="predicted"/>
<name>A0ABS5FK62_9BRAD</name>
<organism evidence="1 2">
    <name type="scientific">Bradyrhizobium jicamae</name>
    <dbReference type="NCBI Taxonomy" id="280332"/>
    <lineage>
        <taxon>Bacteria</taxon>
        <taxon>Pseudomonadati</taxon>
        <taxon>Pseudomonadota</taxon>
        <taxon>Alphaproteobacteria</taxon>
        <taxon>Hyphomicrobiales</taxon>
        <taxon>Nitrobacteraceae</taxon>
        <taxon>Bradyrhizobium</taxon>
    </lineage>
</organism>
<dbReference type="RefSeq" id="WP_212493182.1">
    <property type="nucleotide sequence ID" value="NZ_JAFCJH010000016.1"/>
</dbReference>
<accession>A0ABS5FK62</accession>